<name>A0A197JEF8_9FUNG</name>
<dbReference type="EMBL" id="KV442117">
    <property type="protein sequence ID" value="OAQ23515.1"/>
    <property type="molecule type" value="Genomic_DNA"/>
</dbReference>
<keyword evidence="3" id="KW-1185">Reference proteome</keyword>
<evidence type="ECO:0000313" key="3">
    <source>
        <dbReference type="Proteomes" id="UP000078512"/>
    </source>
</evidence>
<evidence type="ECO:0000256" key="1">
    <source>
        <dbReference type="SAM" id="SignalP"/>
    </source>
</evidence>
<feature type="signal peptide" evidence="1">
    <location>
        <begin position="1"/>
        <end position="19"/>
    </location>
</feature>
<sequence length="111" mass="12031">MKITYIALAAIAFAQVCIAGAVLPCTGRQETLCRKFQLGGGDFHVCVCTAEVSCQVGMPDCNSVKKQECKDFCAEKVVCPPGYPCPYPSECSNKWMGGAKRVYTCSQYNRG</sequence>
<dbReference type="OrthoDB" id="2396895at2759"/>
<reference evidence="2 3" key="1">
    <citation type="submission" date="2016-05" db="EMBL/GenBank/DDBJ databases">
        <title>Genome sequencing reveals origins of a unique bacterial endosymbiosis in the earliest lineages of terrestrial Fungi.</title>
        <authorList>
            <consortium name="DOE Joint Genome Institute"/>
            <person name="Uehling J."/>
            <person name="Gryganskyi A."/>
            <person name="Hameed K."/>
            <person name="Tschaplinski T."/>
            <person name="Misztal P."/>
            <person name="Wu S."/>
            <person name="Desiro A."/>
            <person name="Vande Pol N."/>
            <person name="Du Z.-Y."/>
            <person name="Zienkiewicz A."/>
            <person name="Zienkiewicz K."/>
            <person name="Morin E."/>
            <person name="Tisserant E."/>
            <person name="Splivallo R."/>
            <person name="Hainaut M."/>
            <person name="Henrissat B."/>
            <person name="Ohm R."/>
            <person name="Kuo A."/>
            <person name="Yan J."/>
            <person name="Lipzen A."/>
            <person name="Nolan M."/>
            <person name="Labutti K."/>
            <person name="Barry K."/>
            <person name="Goldstein A."/>
            <person name="Labbe J."/>
            <person name="Schadt C."/>
            <person name="Tuskan G."/>
            <person name="Grigoriev I."/>
            <person name="Martin F."/>
            <person name="Vilgalys R."/>
            <person name="Bonito G."/>
        </authorList>
    </citation>
    <scope>NUCLEOTIDE SEQUENCE [LARGE SCALE GENOMIC DNA]</scope>
    <source>
        <strain evidence="2 3">AG-77</strain>
    </source>
</reference>
<protein>
    <submittedName>
        <fullName evidence="2">Uncharacterized protein</fullName>
    </submittedName>
</protein>
<proteinExistence type="predicted"/>
<gene>
    <name evidence="2" type="ORF">K457DRAFT_142711</name>
</gene>
<dbReference type="Proteomes" id="UP000078512">
    <property type="component" value="Unassembled WGS sequence"/>
</dbReference>
<evidence type="ECO:0000313" key="2">
    <source>
        <dbReference type="EMBL" id="OAQ23515.1"/>
    </source>
</evidence>
<feature type="chain" id="PRO_5008275852" evidence="1">
    <location>
        <begin position="20"/>
        <end position="111"/>
    </location>
</feature>
<keyword evidence="1" id="KW-0732">Signal</keyword>
<accession>A0A197JEF8</accession>
<organism evidence="2 3">
    <name type="scientific">Linnemannia elongata AG-77</name>
    <dbReference type="NCBI Taxonomy" id="1314771"/>
    <lineage>
        <taxon>Eukaryota</taxon>
        <taxon>Fungi</taxon>
        <taxon>Fungi incertae sedis</taxon>
        <taxon>Mucoromycota</taxon>
        <taxon>Mortierellomycotina</taxon>
        <taxon>Mortierellomycetes</taxon>
        <taxon>Mortierellales</taxon>
        <taxon>Mortierellaceae</taxon>
        <taxon>Linnemannia</taxon>
    </lineage>
</organism>
<dbReference type="AlphaFoldDB" id="A0A197JEF8"/>